<keyword evidence="4" id="KW-1185">Reference proteome</keyword>
<dbReference type="Pfam" id="PF12969">
    <property type="entry name" value="DUF3857"/>
    <property type="match status" value="1"/>
</dbReference>
<dbReference type="EMBL" id="WHPF01000002">
    <property type="protein sequence ID" value="NNV54465.1"/>
    <property type="molecule type" value="Genomic_DNA"/>
</dbReference>
<dbReference type="Gene3D" id="2.60.120.1130">
    <property type="match status" value="1"/>
</dbReference>
<keyword evidence="1" id="KW-0732">Signal</keyword>
<evidence type="ECO:0000256" key="1">
    <source>
        <dbReference type="SAM" id="SignalP"/>
    </source>
</evidence>
<evidence type="ECO:0000313" key="3">
    <source>
        <dbReference type="EMBL" id="NNV54465.1"/>
    </source>
</evidence>
<feature type="signal peptide" evidence="1">
    <location>
        <begin position="1"/>
        <end position="22"/>
    </location>
</feature>
<feature type="domain" description="DUF3857" evidence="2">
    <location>
        <begin position="91"/>
        <end position="254"/>
    </location>
</feature>
<name>A0A8J8FAG4_9BACT</name>
<sequence length="741" mass="84487">MRRVVVLTLLLVCILISQHSNAQLNEADYRKQAEEVRKYVWGLNIKAFGERNVPAEYAKYSKVVLAKYEEVTGLTKSKIKWIGFGLLPLRDLTYTHTTRELVKINDAAALEEYSEISFQKFAQRYNNKLTTFLGVRVIKADGTMKEINPDEIILTNNTNKDKKGKLAVSELQIGDMLDYFIQTVEFYNGGSTLDFENFVFADENPIMHYSVHVEASKKLSVEFRAMNGAPDFKETRNEENDIILDAEKTNIPPFPSNLWTSAYRQTPLLRFHMVMGYKGLGANYMNARKPGIIYKNLDAEEVVEDYKATLKNYVVSLRHEVEIYDNKLKKIAQSYLEANGGGKVKDNSTALYYATRHHFFLEPDKETVAAVDKKRNYSSPSDMVFLALLEALFKEFGIGSKFVLIPSKYGPKAAEVMSMSDLSLALLTEDNHIFTAISVFDSPDVIPYYLEGQQATTLDFHLGLGNSKAEKGSYSTNYTPAAKNVHTEDLVYYFDPANPQKIKVDRKATITGLLRLDYQQQLSLFEDFYEEERKGMGIEESFYEELKDSRKGKKIVEEYEHAFEEARKQWKENFKAEIEDQFNVKPEELLGCKIEQSGIFETKPAFKFNTQFTVNAWVKKAGNNFILDAGKMIGEQLKIKADQRDRKVDIYMPNARTSQYNLSIPVPKGYTAEGLDKLNTSLDNSTGSFITTAKLDGANVKITVTKVYKNAFEKAEKWPELLKMLDAAAAFEEAKIMFRKS</sequence>
<dbReference type="RefSeq" id="WP_171606386.1">
    <property type="nucleotide sequence ID" value="NZ_WHPF01000002.1"/>
</dbReference>
<accession>A0A8J8FAG4</accession>
<organism evidence="3 4">
    <name type="scientific">Limnovirga soli</name>
    <dbReference type="NCBI Taxonomy" id="2656915"/>
    <lineage>
        <taxon>Bacteria</taxon>
        <taxon>Pseudomonadati</taxon>
        <taxon>Bacteroidota</taxon>
        <taxon>Chitinophagia</taxon>
        <taxon>Chitinophagales</taxon>
        <taxon>Chitinophagaceae</taxon>
        <taxon>Limnovirga</taxon>
    </lineage>
</organism>
<gene>
    <name evidence="3" type="ORF">GD597_03265</name>
</gene>
<comment type="caution">
    <text evidence="3">The sequence shown here is derived from an EMBL/GenBank/DDBJ whole genome shotgun (WGS) entry which is preliminary data.</text>
</comment>
<proteinExistence type="predicted"/>
<dbReference type="InterPro" id="IPR024618">
    <property type="entry name" value="DUF3857"/>
</dbReference>
<evidence type="ECO:0000259" key="2">
    <source>
        <dbReference type="Pfam" id="PF12969"/>
    </source>
</evidence>
<dbReference type="Proteomes" id="UP000598971">
    <property type="component" value="Unassembled WGS sequence"/>
</dbReference>
<dbReference type="Gene3D" id="2.60.40.3140">
    <property type="match status" value="1"/>
</dbReference>
<feature type="chain" id="PRO_5035274635" evidence="1">
    <location>
        <begin position="23"/>
        <end position="741"/>
    </location>
</feature>
<reference evidence="3" key="1">
    <citation type="submission" date="2019-10" db="EMBL/GenBank/DDBJ databases">
        <title>Draft genome sequence of Panacibacter sp. KCS-6.</title>
        <authorList>
            <person name="Yim K.J."/>
        </authorList>
    </citation>
    <scope>NUCLEOTIDE SEQUENCE</scope>
    <source>
        <strain evidence="3">KCS-6</strain>
    </source>
</reference>
<evidence type="ECO:0000313" key="4">
    <source>
        <dbReference type="Proteomes" id="UP000598971"/>
    </source>
</evidence>
<protein>
    <submittedName>
        <fullName evidence="3">DUF3857 domain-containing protein</fullName>
    </submittedName>
</protein>
<dbReference type="AlphaFoldDB" id="A0A8J8FAG4"/>